<evidence type="ECO:0000313" key="3">
    <source>
        <dbReference type="Proteomes" id="UP000318833"/>
    </source>
</evidence>
<comment type="caution">
    <text evidence="2">The sequence shown here is derived from an EMBL/GenBank/DDBJ whole genome shotgun (WGS) entry which is preliminary data.</text>
</comment>
<organism evidence="2 3">
    <name type="scientific">Aquimarina algiphila</name>
    <dbReference type="NCBI Taxonomy" id="2047982"/>
    <lineage>
        <taxon>Bacteria</taxon>
        <taxon>Pseudomonadati</taxon>
        <taxon>Bacteroidota</taxon>
        <taxon>Flavobacteriia</taxon>
        <taxon>Flavobacteriales</taxon>
        <taxon>Flavobacteriaceae</taxon>
        <taxon>Aquimarina</taxon>
    </lineage>
</organism>
<dbReference type="AlphaFoldDB" id="A0A554VRM2"/>
<keyword evidence="1" id="KW-1133">Transmembrane helix</keyword>
<gene>
    <name evidence="2" type="ORF">FOF46_01305</name>
</gene>
<evidence type="ECO:0000313" key="2">
    <source>
        <dbReference type="EMBL" id="TSE11295.1"/>
    </source>
</evidence>
<keyword evidence="1" id="KW-0472">Membrane</keyword>
<dbReference type="PROSITE" id="PS51257">
    <property type="entry name" value="PROKAR_LIPOPROTEIN"/>
    <property type="match status" value="1"/>
</dbReference>
<dbReference type="RefSeq" id="WP_143915219.1">
    <property type="nucleotide sequence ID" value="NZ_CANMXV010000003.1"/>
</dbReference>
<dbReference type="Proteomes" id="UP000318833">
    <property type="component" value="Unassembled WGS sequence"/>
</dbReference>
<dbReference type="EMBL" id="VLNR01000002">
    <property type="protein sequence ID" value="TSE11295.1"/>
    <property type="molecule type" value="Genomic_DNA"/>
</dbReference>
<accession>A0A554VRM2</accession>
<reference evidence="2 3" key="1">
    <citation type="submission" date="2019-07" db="EMBL/GenBank/DDBJ databases">
        <title>The draft genome sequence of Aquimarina algiphila M91.</title>
        <authorList>
            <person name="Meng X."/>
        </authorList>
    </citation>
    <scope>NUCLEOTIDE SEQUENCE [LARGE SCALE GENOMIC DNA]</scope>
    <source>
        <strain evidence="2 3">M91</strain>
    </source>
</reference>
<feature type="transmembrane region" description="Helical" evidence="1">
    <location>
        <begin position="12"/>
        <end position="30"/>
    </location>
</feature>
<protein>
    <submittedName>
        <fullName evidence="2">Uncharacterized protein</fullName>
    </submittedName>
</protein>
<proteinExistence type="predicted"/>
<sequence length="61" mass="6751">MKNDPNHIITYAFLGCIIVGVLLAFIGGITHDGMPENDKLRIDYLITTMLGYLIGKNANEK</sequence>
<evidence type="ECO:0000256" key="1">
    <source>
        <dbReference type="SAM" id="Phobius"/>
    </source>
</evidence>
<name>A0A554VRM2_9FLAO</name>
<keyword evidence="3" id="KW-1185">Reference proteome</keyword>
<keyword evidence="1" id="KW-0812">Transmembrane</keyword>